<dbReference type="Proteomes" id="UP000004978">
    <property type="component" value="Unassembled WGS sequence"/>
</dbReference>
<dbReference type="AlphaFoldDB" id="F9UJ31"/>
<dbReference type="PIRSF" id="PIRSF004749">
    <property type="entry name" value="Pep_def"/>
    <property type="match status" value="1"/>
</dbReference>
<dbReference type="Pfam" id="PF01327">
    <property type="entry name" value="Pep_deformylase"/>
    <property type="match status" value="1"/>
</dbReference>
<dbReference type="InterPro" id="IPR036821">
    <property type="entry name" value="Peptide_deformylase_sf"/>
</dbReference>
<dbReference type="eggNOG" id="COG0242">
    <property type="taxonomic scope" value="Bacteria"/>
</dbReference>
<dbReference type="PRINTS" id="PR01576">
    <property type="entry name" value="PDEFORMYLASE"/>
</dbReference>
<comment type="similarity">
    <text evidence="1 2">Belongs to the polypeptide deformylase family.</text>
</comment>
<feature type="binding site" evidence="2">
    <location>
        <position position="113"/>
    </location>
    <ligand>
        <name>Fe cation</name>
        <dbReference type="ChEBI" id="CHEBI:24875"/>
    </ligand>
</feature>
<reference evidence="3 4" key="1">
    <citation type="journal article" date="2013" name="Genome Announc.">
        <title>Genome Sequence of Mycoplasma columbinum Strain SF7.</title>
        <authorList>
            <person name="Guo Z."/>
            <person name="Xu X."/>
            <person name="Zheng Q."/>
            <person name="Li T."/>
            <person name="Kuang S."/>
            <person name="Zhang Z."/>
            <person name="Chen Y."/>
            <person name="Lu X."/>
            <person name="Zhou R."/>
            <person name="Bi D."/>
            <person name="Jin H."/>
        </authorList>
    </citation>
    <scope>NUCLEOTIDE SEQUENCE [LARGE SCALE GENOMIC DNA]</scope>
    <source>
        <strain evidence="3 4">SF7</strain>
    </source>
</reference>
<evidence type="ECO:0000313" key="3">
    <source>
        <dbReference type="EMBL" id="EGV00594.1"/>
    </source>
</evidence>
<comment type="caution">
    <text evidence="3">The sequence shown here is derived from an EMBL/GenBank/DDBJ whole genome shotgun (WGS) entry which is preliminary data.</text>
</comment>
<accession>F9UJ31</accession>
<gene>
    <name evidence="2" type="primary">def</name>
    <name evidence="3" type="ORF">MCSF7_00040</name>
</gene>
<evidence type="ECO:0000256" key="1">
    <source>
        <dbReference type="ARBA" id="ARBA00010759"/>
    </source>
</evidence>
<dbReference type="GO" id="GO:0046872">
    <property type="term" value="F:metal ion binding"/>
    <property type="evidence" value="ECO:0007669"/>
    <property type="project" value="UniProtKB-KW"/>
</dbReference>
<feature type="active site" evidence="2">
    <location>
        <position position="161"/>
    </location>
</feature>
<dbReference type="SUPFAM" id="SSF56420">
    <property type="entry name" value="Peptide deformylase"/>
    <property type="match status" value="1"/>
</dbReference>
<keyword evidence="2" id="KW-0378">Hydrolase</keyword>
<proteinExistence type="inferred from homology"/>
<comment type="function">
    <text evidence="2">Removes the formyl group from the N-terminal Met of newly synthesized proteins. Requires at least a dipeptide for an efficient rate of reaction. N-terminal L-methionine is a prerequisite for activity but the enzyme has broad specificity at other positions.</text>
</comment>
<dbReference type="RefSeq" id="WP_006608297.1">
    <property type="nucleotide sequence ID" value="NZ_AFXA01000001.1"/>
</dbReference>
<dbReference type="HAMAP" id="MF_00163">
    <property type="entry name" value="Pep_deformylase"/>
    <property type="match status" value="1"/>
</dbReference>
<organism evidence="3 4">
    <name type="scientific">Mycoplasmopsis columbina SF7</name>
    <dbReference type="NCBI Taxonomy" id="1037410"/>
    <lineage>
        <taxon>Bacteria</taxon>
        <taxon>Bacillati</taxon>
        <taxon>Mycoplasmatota</taxon>
        <taxon>Mycoplasmoidales</taxon>
        <taxon>Metamycoplasmataceae</taxon>
        <taxon>Mycoplasmopsis</taxon>
    </lineage>
</organism>
<dbReference type="GO" id="GO:0042586">
    <property type="term" value="F:peptide deformylase activity"/>
    <property type="evidence" value="ECO:0007669"/>
    <property type="project" value="UniProtKB-UniRule"/>
</dbReference>
<dbReference type="Gene3D" id="3.90.45.10">
    <property type="entry name" value="Peptide deformylase"/>
    <property type="match status" value="1"/>
</dbReference>
<dbReference type="EC" id="3.5.1.88" evidence="2"/>
<keyword evidence="2" id="KW-0479">Metal-binding</keyword>
<keyword evidence="4" id="KW-1185">Reference proteome</keyword>
<dbReference type="PANTHER" id="PTHR10458:SF22">
    <property type="entry name" value="PEPTIDE DEFORMYLASE"/>
    <property type="match status" value="1"/>
</dbReference>
<comment type="cofactor">
    <cofactor evidence="2">
        <name>Fe(2+)</name>
        <dbReference type="ChEBI" id="CHEBI:29033"/>
    </cofactor>
    <text evidence="2">Binds 1 Fe(2+) ion.</text>
</comment>
<name>F9UJ31_9BACT</name>
<sequence>MKYNIKLVKLPEKILRKRSKEVSLPLSQEDKELAEKMIYHIDTSQSENNHNLQPGVGVAAIQYGIPKRMFYINGANYKKGSNIPTKILRDVLINPVIIATSENELALDTGEGCLSVANSWPNQDGFVYRKSRIVAKAYSYFEQKEVTYDLTGYLAIVFQHEYDHLEGKLFVDRINSNKSKLWELKPNSRIIETEGE</sequence>
<dbReference type="InterPro" id="IPR023635">
    <property type="entry name" value="Peptide_deformylase"/>
</dbReference>
<feature type="binding site" evidence="2">
    <location>
        <position position="160"/>
    </location>
    <ligand>
        <name>Fe cation</name>
        <dbReference type="ChEBI" id="CHEBI:24875"/>
    </ligand>
</feature>
<keyword evidence="2" id="KW-0648">Protein biosynthesis</keyword>
<dbReference type="CDD" id="cd00487">
    <property type="entry name" value="Pep_deformylase"/>
    <property type="match status" value="1"/>
</dbReference>
<dbReference type="STRING" id="1037410.MCSF7_00040"/>
<evidence type="ECO:0000256" key="2">
    <source>
        <dbReference type="HAMAP-Rule" id="MF_00163"/>
    </source>
</evidence>
<feature type="binding site" evidence="2">
    <location>
        <position position="164"/>
    </location>
    <ligand>
        <name>Fe cation</name>
        <dbReference type="ChEBI" id="CHEBI:24875"/>
    </ligand>
</feature>
<comment type="catalytic activity">
    <reaction evidence="2">
        <text>N-terminal N-formyl-L-methionyl-[peptide] + H2O = N-terminal L-methionyl-[peptide] + formate</text>
        <dbReference type="Rhea" id="RHEA:24420"/>
        <dbReference type="Rhea" id="RHEA-COMP:10639"/>
        <dbReference type="Rhea" id="RHEA-COMP:10640"/>
        <dbReference type="ChEBI" id="CHEBI:15377"/>
        <dbReference type="ChEBI" id="CHEBI:15740"/>
        <dbReference type="ChEBI" id="CHEBI:49298"/>
        <dbReference type="ChEBI" id="CHEBI:64731"/>
        <dbReference type="EC" id="3.5.1.88"/>
    </reaction>
</comment>
<dbReference type="NCBIfam" id="TIGR00079">
    <property type="entry name" value="pept_deformyl"/>
    <property type="match status" value="1"/>
</dbReference>
<protein>
    <recommendedName>
        <fullName evidence="2">Peptide deformylase</fullName>
        <shortName evidence="2">PDF</shortName>
        <ecNumber evidence="2">3.5.1.88</ecNumber>
    </recommendedName>
    <alternativeName>
        <fullName evidence="2">Polypeptide deformylase</fullName>
    </alternativeName>
</protein>
<evidence type="ECO:0000313" key="4">
    <source>
        <dbReference type="Proteomes" id="UP000004978"/>
    </source>
</evidence>
<dbReference type="PANTHER" id="PTHR10458">
    <property type="entry name" value="PEPTIDE DEFORMYLASE"/>
    <property type="match status" value="1"/>
</dbReference>
<keyword evidence="2" id="KW-0408">Iron</keyword>
<dbReference type="EMBL" id="AFXA01000001">
    <property type="protein sequence ID" value="EGV00594.1"/>
    <property type="molecule type" value="Genomic_DNA"/>
</dbReference>
<dbReference type="GO" id="GO:0006412">
    <property type="term" value="P:translation"/>
    <property type="evidence" value="ECO:0007669"/>
    <property type="project" value="UniProtKB-UniRule"/>
</dbReference>